<feature type="compositionally biased region" description="Pro residues" evidence="1">
    <location>
        <begin position="218"/>
        <end position="227"/>
    </location>
</feature>
<name>A0A1G6YMN6_9RHOB</name>
<feature type="compositionally biased region" description="Polar residues" evidence="1">
    <location>
        <begin position="170"/>
        <end position="180"/>
    </location>
</feature>
<sequence>METGRVAGLRRMVRTRGRPPTTRRPGTARRLPPRGGIRRISSRRLQVPRSTRRIRVRRAWPRLRPWRQGLFLACRTASAGRRRAGRSLNALQRLWWMPVGRPGDRPASPGIWRDRGCRVKHPVREPDKRCMRWTSPHSRNRLTQTPIQVHIYLRRSHCAPATGSGPLARQTVSRVPSRSQLPGRCARRQMPGMRSARCRPTIEAMMRKLRQIRRNVPGPSPDPPSPNSLPIAVTPGLPARPPPRGRQRRDRRSIRLSDVNRDQRLRPAPRRRARRRMAARWPMPPRRPTQPPAPASLFPLRPRRPRSQP</sequence>
<feature type="compositionally biased region" description="Pro residues" evidence="1">
    <location>
        <begin position="282"/>
        <end position="294"/>
    </location>
</feature>
<gene>
    <name evidence="2" type="ORF">SAMN05421538_1039</name>
</gene>
<evidence type="ECO:0000313" key="3">
    <source>
        <dbReference type="Proteomes" id="UP000199344"/>
    </source>
</evidence>
<organism evidence="2 3">
    <name type="scientific">Paracoccus isoporae</name>
    <dbReference type="NCBI Taxonomy" id="591205"/>
    <lineage>
        <taxon>Bacteria</taxon>
        <taxon>Pseudomonadati</taxon>
        <taxon>Pseudomonadota</taxon>
        <taxon>Alphaproteobacteria</taxon>
        <taxon>Rhodobacterales</taxon>
        <taxon>Paracoccaceae</taxon>
        <taxon>Paracoccus</taxon>
    </lineage>
</organism>
<evidence type="ECO:0000313" key="2">
    <source>
        <dbReference type="EMBL" id="SDD90905.1"/>
    </source>
</evidence>
<feature type="compositionally biased region" description="Basic residues" evidence="1">
    <location>
        <begin position="267"/>
        <end position="278"/>
    </location>
</feature>
<feature type="region of interest" description="Disordered" evidence="1">
    <location>
        <begin position="214"/>
        <end position="309"/>
    </location>
</feature>
<feature type="region of interest" description="Disordered" evidence="1">
    <location>
        <begin position="161"/>
        <end position="197"/>
    </location>
</feature>
<feature type="compositionally biased region" description="Low complexity" evidence="1">
    <location>
        <begin position="18"/>
        <end position="35"/>
    </location>
</feature>
<reference evidence="2 3" key="1">
    <citation type="submission" date="2016-10" db="EMBL/GenBank/DDBJ databases">
        <authorList>
            <person name="de Groot N.N."/>
        </authorList>
    </citation>
    <scope>NUCLEOTIDE SEQUENCE [LARGE SCALE GENOMIC DNA]</scope>
    <source>
        <strain evidence="2 3">DSM 22220</strain>
    </source>
</reference>
<dbReference type="STRING" id="591205.SAMN05421538_1039"/>
<keyword evidence="3" id="KW-1185">Reference proteome</keyword>
<feature type="region of interest" description="Disordered" evidence="1">
    <location>
        <begin position="1"/>
        <end position="35"/>
    </location>
</feature>
<dbReference type="AlphaFoldDB" id="A0A1G6YMN6"/>
<feature type="compositionally biased region" description="Basic and acidic residues" evidence="1">
    <location>
        <begin position="253"/>
        <end position="265"/>
    </location>
</feature>
<evidence type="ECO:0000256" key="1">
    <source>
        <dbReference type="SAM" id="MobiDB-lite"/>
    </source>
</evidence>
<dbReference type="Proteomes" id="UP000199344">
    <property type="component" value="Unassembled WGS sequence"/>
</dbReference>
<dbReference type="EMBL" id="FNAH01000003">
    <property type="protein sequence ID" value="SDD90905.1"/>
    <property type="molecule type" value="Genomic_DNA"/>
</dbReference>
<feature type="compositionally biased region" description="Basic residues" evidence="1">
    <location>
        <begin position="243"/>
        <end position="252"/>
    </location>
</feature>
<accession>A0A1G6YMN6</accession>
<proteinExistence type="predicted"/>
<protein>
    <submittedName>
        <fullName evidence="2">Uncharacterized protein</fullName>
    </submittedName>
</protein>